<organism evidence="5 6">
    <name type="scientific">Azospirillum isscasi</name>
    <dbReference type="NCBI Taxonomy" id="3053926"/>
    <lineage>
        <taxon>Bacteria</taxon>
        <taxon>Pseudomonadati</taxon>
        <taxon>Pseudomonadota</taxon>
        <taxon>Alphaproteobacteria</taxon>
        <taxon>Rhodospirillales</taxon>
        <taxon>Azospirillaceae</taxon>
        <taxon>Azospirillum</taxon>
    </lineage>
</organism>
<dbReference type="SUPFAM" id="SSF47226">
    <property type="entry name" value="Histidine-containing phosphotransfer domain, HPT domain"/>
    <property type="match status" value="1"/>
</dbReference>
<evidence type="ECO:0000256" key="2">
    <source>
        <dbReference type="PROSITE-ProRule" id="PRU00110"/>
    </source>
</evidence>
<dbReference type="Gene3D" id="1.20.120.160">
    <property type="entry name" value="HPT domain"/>
    <property type="match status" value="1"/>
</dbReference>
<proteinExistence type="predicted"/>
<dbReference type="Pfam" id="PF01627">
    <property type="entry name" value="Hpt"/>
    <property type="match status" value="1"/>
</dbReference>
<dbReference type="InterPro" id="IPR036641">
    <property type="entry name" value="HPT_dom_sf"/>
</dbReference>
<dbReference type="EMBL" id="JAUJFI010000200">
    <property type="protein sequence ID" value="MDQ2106091.1"/>
    <property type="molecule type" value="Genomic_DNA"/>
</dbReference>
<protein>
    <submittedName>
        <fullName evidence="5">Hpt domain-containing protein</fullName>
    </submittedName>
</protein>
<evidence type="ECO:0000313" key="5">
    <source>
        <dbReference type="EMBL" id="MDQ2106091.1"/>
    </source>
</evidence>
<reference evidence="5 6" key="1">
    <citation type="submission" date="2023-06" db="EMBL/GenBank/DDBJ databases">
        <title>Azospirillum isscasensis sp.nov, a bacterium isolated from rhizosphere soil of rice.</title>
        <authorList>
            <person name="Wang H."/>
        </authorList>
    </citation>
    <scope>NUCLEOTIDE SEQUENCE [LARGE SCALE GENOMIC DNA]</scope>
    <source>
        <strain evidence="5 6">C340-1</strain>
    </source>
</reference>
<feature type="compositionally biased region" description="Acidic residues" evidence="3">
    <location>
        <begin position="131"/>
        <end position="151"/>
    </location>
</feature>
<accession>A0ABU0WPI6</accession>
<feature type="region of interest" description="Disordered" evidence="3">
    <location>
        <begin position="129"/>
        <end position="151"/>
    </location>
</feature>
<dbReference type="PANTHER" id="PTHR43395">
    <property type="entry name" value="SENSOR HISTIDINE KINASE CHEA"/>
    <property type="match status" value="1"/>
</dbReference>
<keyword evidence="2" id="KW-0597">Phosphoprotein</keyword>
<dbReference type="InterPro" id="IPR008207">
    <property type="entry name" value="Sig_transdc_His_kin_Hpt_dom"/>
</dbReference>
<feature type="domain" description="HPt" evidence="4">
    <location>
        <begin position="1"/>
        <end position="101"/>
    </location>
</feature>
<feature type="modified residue" description="Phosphohistidine" evidence="2">
    <location>
        <position position="44"/>
    </location>
</feature>
<dbReference type="CDD" id="cd00088">
    <property type="entry name" value="HPT"/>
    <property type="match status" value="1"/>
</dbReference>
<comment type="caution">
    <text evidence="5">The sequence shown here is derived from an EMBL/GenBank/DDBJ whole genome shotgun (WGS) entry which is preliminary data.</text>
</comment>
<name>A0ABU0WPI6_9PROT</name>
<feature type="non-terminal residue" evidence="5">
    <location>
        <position position="297"/>
    </location>
</feature>
<sequence>MSPLLAQFLVEAREQIAATTDGLLGLERDPHSSGLLNGVFRSVHTLKGSSGLFDFPALTAVLHAGEDLLVALREQRLVLDPAMLDQILAALDLVSVWLDHIEDTELLPDTAADRGRPVIAALRGWLNGAPDEADGNGDEGPDGAAEEEDDSALPAWLAGVPEDALMEAAERAAAAGAPVLAVTYRPEPQCFFKGDDPLALMIQVPERAHLAVVPPDAWTPLAEYDPFSCVLSFRVLTTAPRKEVAHLLRYVSSQSDLLEIEPAILALAGLPAVAEAAPALAEPLGLLLERGDRAGLA</sequence>
<evidence type="ECO:0000256" key="3">
    <source>
        <dbReference type="SAM" id="MobiDB-lite"/>
    </source>
</evidence>
<dbReference type="RefSeq" id="WP_306711156.1">
    <property type="nucleotide sequence ID" value="NZ_JAUJFI010000200.1"/>
</dbReference>
<dbReference type="PROSITE" id="PS50894">
    <property type="entry name" value="HPT"/>
    <property type="match status" value="1"/>
</dbReference>
<evidence type="ECO:0000313" key="6">
    <source>
        <dbReference type="Proteomes" id="UP001227317"/>
    </source>
</evidence>
<dbReference type="SMART" id="SM00073">
    <property type="entry name" value="HPT"/>
    <property type="match status" value="1"/>
</dbReference>
<dbReference type="PANTHER" id="PTHR43395:SF10">
    <property type="entry name" value="CHEMOTAXIS PROTEIN CHEA"/>
    <property type="match status" value="1"/>
</dbReference>
<keyword evidence="1" id="KW-0902">Two-component regulatory system</keyword>
<evidence type="ECO:0000256" key="1">
    <source>
        <dbReference type="ARBA" id="ARBA00023012"/>
    </source>
</evidence>
<keyword evidence="6" id="KW-1185">Reference proteome</keyword>
<dbReference type="InterPro" id="IPR051315">
    <property type="entry name" value="Bact_Chemotaxis_CheA"/>
</dbReference>
<gene>
    <name evidence="5" type="ORF">QSG27_25575</name>
</gene>
<dbReference type="Proteomes" id="UP001227317">
    <property type="component" value="Unassembled WGS sequence"/>
</dbReference>
<evidence type="ECO:0000259" key="4">
    <source>
        <dbReference type="PROSITE" id="PS50894"/>
    </source>
</evidence>